<evidence type="ECO:0000256" key="3">
    <source>
        <dbReference type="ARBA" id="ARBA00011738"/>
    </source>
</evidence>
<evidence type="ECO:0000256" key="5">
    <source>
        <dbReference type="ARBA" id="ARBA00023002"/>
    </source>
</evidence>
<dbReference type="Gene3D" id="3.40.1500.10">
    <property type="entry name" value="Coproporphyrinogen III oxidase, aerobic"/>
    <property type="match status" value="1"/>
</dbReference>
<accession>A0A5N5WBE7</accession>
<evidence type="ECO:0000256" key="4">
    <source>
        <dbReference type="ARBA" id="ARBA00012869"/>
    </source>
</evidence>
<dbReference type="PIRSF" id="PIRSF000166">
    <property type="entry name" value="Coproporphyri_ox"/>
    <property type="match status" value="1"/>
</dbReference>
<dbReference type="Pfam" id="PF01218">
    <property type="entry name" value="Coprogen_oxidas"/>
    <property type="match status" value="1"/>
</dbReference>
<dbReference type="GO" id="GO:0005737">
    <property type="term" value="C:cytoplasm"/>
    <property type="evidence" value="ECO:0007669"/>
    <property type="project" value="TreeGrafter"/>
</dbReference>
<dbReference type="InterPro" id="IPR001260">
    <property type="entry name" value="Coprogen_oxidase_aer"/>
</dbReference>
<evidence type="ECO:0000256" key="6">
    <source>
        <dbReference type="ARBA" id="ARBA00023244"/>
    </source>
</evidence>
<dbReference type="GO" id="GO:0006782">
    <property type="term" value="P:protoporphyrinogen IX biosynthetic process"/>
    <property type="evidence" value="ECO:0007669"/>
    <property type="project" value="TreeGrafter"/>
</dbReference>
<dbReference type="SUPFAM" id="SSF102886">
    <property type="entry name" value="Coproporphyrinogen III oxidase"/>
    <property type="match status" value="1"/>
</dbReference>
<dbReference type="NCBIfam" id="NF003727">
    <property type="entry name" value="PRK05330.1"/>
    <property type="match status" value="1"/>
</dbReference>
<name>A0A5N5WBE7_STRMB</name>
<keyword evidence="6" id="KW-0627">Porphyrin biosynthesis</keyword>
<dbReference type="PANTHER" id="PTHR10755">
    <property type="entry name" value="COPROPORPHYRINOGEN III OXIDASE, MITOCHONDRIAL"/>
    <property type="match status" value="1"/>
</dbReference>
<dbReference type="EC" id="1.3.3.3" evidence="4"/>
<comment type="subunit">
    <text evidence="3">Homodimer.</text>
</comment>
<organism evidence="7 8">
    <name type="scientific">Streptomyces mobaraensis</name>
    <name type="common">Streptoverticillium mobaraense</name>
    <dbReference type="NCBI Taxonomy" id="35621"/>
    <lineage>
        <taxon>Bacteria</taxon>
        <taxon>Bacillati</taxon>
        <taxon>Actinomycetota</taxon>
        <taxon>Actinomycetes</taxon>
        <taxon>Kitasatosporales</taxon>
        <taxon>Streptomycetaceae</taxon>
        <taxon>Streptomyces</taxon>
    </lineage>
</organism>
<dbReference type="Proteomes" id="UP000327000">
    <property type="component" value="Unassembled WGS sequence"/>
</dbReference>
<keyword evidence="5 7" id="KW-0560">Oxidoreductase</keyword>
<proteinExistence type="inferred from homology"/>
<comment type="similarity">
    <text evidence="2">Belongs to the aerobic coproporphyrinogen-III oxidase family.</text>
</comment>
<comment type="caution">
    <text evidence="7">The sequence shown here is derived from an EMBL/GenBank/DDBJ whole genome shotgun (WGS) entry which is preliminary data.</text>
</comment>
<dbReference type="PANTHER" id="PTHR10755:SF0">
    <property type="entry name" value="OXYGEN-DEPENDENT COPROPORPHYRINOGEN-III OXIDASE, MITOCHONDRIAL"/>
    <property type="match status" value="1"/>
</dbReference>
<gene>
    <name evidence="7" type="primary">hemF</name>
    <name evidence="7" type="ORF">FRZ00_11385</name>
</gene>
<evidence type="ECO:0000256" key="2">
    <source>
        <dbReference type="ARBA" id="ARBA00010644"/>
    </source>
</evidence>
<evidence type="ECO:0000313" key="7">
    <source>
        <dbReference type="EMBL" id="KAB7847300.1"/>
    </source>
</evidence>
<dbReference type="InterPro" id="IPR036406">
    <property type="entry name" value="Coprogen_oxidase_aer_sf"/>
</dbReference>
<dbReference type="PRINTS" id="PR00073">
    <property type="entry name" value="COPRGNOXDASE"/>
</dbReference>
<keyword evidence="8" id="KW-1185">Reference proteome</keyword>
<sequence length="320" mass="35845">MTTRRDQALALMLDAQAALIRALEECDGEGGEGDGGRRFTAHDWERPGGGGGWARVLEGGAVFERAGVNVSAVHGDRVPDAITDRHDIDPDAGFFATGLSTVLHPRNPWVPAFHANFRYFEVGSDGAAHDVWWFGGGADMTPSYGFEEDARHLHRTLKDCCDTYDPDFYARAKERCDAYFYLPHRQETRGVGGIFFDHLRPDGPDGWDRAFRLVARGLDALAPAYLPIVRRRARTPYGERERRWQLLRRGRYVEFNLLHDRGTRFGLESRGNTEAILMSLPPTASWGFDLTPEPGSEEERLADFLRPRDWLAAGTVGAAR</sequence>
<evidence type="ECO:0000256" key="1">
    <source>
        <dbReference type="ARBA" id="ARBA00005168"/>
    </source>
</evidence>
<dbReference type="AlphaFoldDB" id="A0A5N5WBE7"/>
<dbReference type="OrthoDB" id="9777553at2"/>
<dbReference type="RefSeq" id="WP_152263331.1">
    <property type="nucleotide sequence ID" value="NZ_VOKX01000016.1"/>
</dbReference>
<comment type="pathway">
    <text evidence="1">Porphyrin-containing compound metabolism; protoporphyrin-IX biosynthesis; protoporphyrinogen-IX from coproporphyrinogen-III (O2 route): step 1/1.</text>
</comment>
<dbReference type="EMBL" id="VOKX01000016">
    <property type="protein sequence ID" value="KAB7847300.1"/>
    <property type="molecule type" value="Genomic_DNA"/>
</dbReference>
<protein>
    <recommendedName>
        <fullName evidence="4">coproporphyrinogen oxidase</fullName>
        <ecNumber evidence="4">1.3.3.3</ecNumber>
    </recommendedName>
</protein>
<evidence type="ECO:0000313" key="8">
    <source>
        <dbReference type="Proteomes" id="UP000327000"/>
    </source>
</evidence>
<reference evidence="7 8" key="1">
    <citation type="journal article" date="2019" name="Microb. Cell Fact.">
        <title>Exploring novel herbicidin analogues by transcriptional regulator overexpression and MS/MS molecular networking.</title>
        <authorList>
            <person name="Shi Y."/>
            <person name="Gu R."/>
            <person name="Li Y."/>
            <person name="Wang X."/>
            <person name="Ren W."/>
            <person name="Li X."/>
            <person name="Wang L."/>
            <person name="Xie Y."/>
            <person name="Hong B."/>
        </authorList>
    </citation>
    <scope>NUCLEOTIDE SEQUENCE [LARGE SCALE GENOMIC DNA]</scope>
    <source>
        <strain evidence="7 8">US-43</strain>
    </source>
</reference>
<dbReference type="GO" id="GO:0004109">
    <property type="term" value="F:coproporphyrinogen oxidase activity"/>
    <property type="evidence" value="ECO:0007669"/>
    <property type="project" value="UniProtKB-EC"/>
</dbReference>